<comment type="caution">
    <text evidence="4">The sequence shown here is derived from an EMBL/GenBank/DDBJ whole genome shotgun (WGS) entry which is preliminary data.</text>
</comment>
<dbReference type="Gene3D" id="3.40.50.1820">
    <property type="entry name" value="alpha/beta hydrolase"/>
    <property type="match status" value="1"/>
</dbReference>
<evidence type="ECO:0000259" key="3">
    <source>
        <dbReference type="Pfam" id="PF00326"/>
    </source>
</evidence>
<evidence type="ECO:0000256" key="2">
    <source>
        <dbReference type="SAM" id="SignalP"/>
    </source>
</evidence>
<feature type="chain" id="PRO_5047205417" evidence="2">
    <location>
        <begin position="28"/>
        <end position="302"/>
    </location>
</feature>
<dbReference type="InterPro" id="IPR050261">
    <property type="entry name" value="FrsA_esterase"/>
</dbReference>
<keyword evidence="2" id="KW-0732">Signal</keyword>
<dbReference type="InterPro" id="IPR006311">
    <property type="entry name" value="TAT_signal"/>
</dbReference>
<dbReference type="SUPFAM" id="SSF53474">
    <property type="entry name" value="alpha/beta-Hydrolases"/>
    <property type="match status" value="1"/>
</dbReference>
<dbReference type="Proteomes" id="UP001156882">
    <property type="component" value="Unassembled WGS sequence"/>
</dbReference>
<dbReference type="PANTHER" id="PTHR22946:SF9">
    <property type="entry name" value="POLYKETIDE TRANSFERASE AF380"/>
    <property type="match status" value="1"/>
</dbReference>
<dbReference type="EMBL" id="BSPC01000015">
    <property type="protein sequence ID" value="GLS18798.1"/>
    <property type="molecule type" value="Genomic_DNA"/>
</dbReference>
<dbReference type="Pfam" id="PF00326">
    <property type="entry name" value="Peptidase_S9"/>
    <property type="match status" value="1"/>
</dbReference>
<dbReference type="InterPro" id="IPR001375">
    <property type="entry name" value="Peptidase_S9_cat"/>
</dbReference>
<dbReference type="PROSITE" id="PS51318">
    <property type="entry name" value="TAT"/>
    <property type="match status" value="1"/>
</dbReference>
<feature type="domain" description="Peptidase S9 prolyl oligopeptidase catalytic" evidence="3">
    <location>
        <begin position="121"/>
        <end position="250"/>
    </location>
</feature>
<evidence type="ECO:0000313" key="4">
    <source>
        <dbReference type="EMBL" id="GLS18798.1"/>
    </source>
</evidence>
<dbReference type="RefSeq" id="WP_284311668.1">
    <property type="nucleotide sequence ID" value="NZ_BSPC01000015.1"/>
</dbReference>
<feature type="signal peptide" evidence="2">
    <location>
        <begin position="1"/>
        <end position="27"/>
    </location>
</feature>
<organism evidence="4 5">
    <name type="scientific">Labrys miyagiensis</name>
    <dbReference type="NCBI Taxonomy" id="346912"/>
    <lineage>
        <taxon>Bacteria</taxon>
        <taxon>Pseudomonadati</taxon>
        <taxon>Pseudomonadota</taxon>
        <taxon>Alphaproteobacteria</taxon>
        <taxon>Hyphomicrobiales</taxon>
        <taxon>Xanthobacteraceae</taxon>
        <taxon>Labrys</taxon>
    </lineage>
</organism>
<dbReference type="GO" id="GO:0004177">
    <property type="term" value="F:aminopeptidase activity"/>
    <property type="evidence" value="ECO:0007669"/>
    <property type="project" value="UniProtKB-KW"/>
</dbReference>
<dbReference type="PANTHER" id="PTHR22946">
    <property type="entry name" value="DIENELACTONE HYDROLASE DOMAIN-CONTAINING PROTEIN-RELATED"/>
    <property type="match status" value="1"/>
</dbReference>
<keyword evidence="1" id="KW-0378">Hydrolase</keyword>
<evidence type="ECO:0000313" key="5">
    <source>
        <dbReference type="Proteomes" id="UP001156882"/>
    </source>
</evidence>
<dbReference type="InterPro" id="IPR029058">
    <property type="entry name" value="AB_hydrolase_fold"/>
</dbReference>
<evidence type="ECO:0000256" key="1">
    <source>
        <dbReference type="ARBA" id="ARBA00022801"/>
    </source>
</evidence>
<keyword evidence="4" id="KW-0031">Aminopeptidase</keyword>
<protein>
    <submittedName>
        <fullName evidence="4">Aminopeptidase</fullName>
    </submittedName>
</protein>
<gene>
    <name evidence="4" type="ORF">GCM10007874_18150</name>
</gene>
<keyword evidence="5" id="KW-1185">Reference proteome</keyword>
<keyword evidence="4" id="KW-0645">Protease</keyword>
<reference evidence="5" key="1">
    <citation type="journal article" date="2019" name="Int. J. Syst. Evol. Microbiol.">
        <title>The Global Catalogue of Microorganisms (GCM) 10K type strain sequencing project: providing services to taxonomists for standard genome sequencing and annotation.</title>
        <authorList>
            <consortium name="The Broad Institute Genomics Platform"/>
            <consortium name="The Broad Institute Genome Sequencing Center for Infectious Disease"/>
            <person name="Wu L."/>
            <person name="Ma J."/>
        </authorList>
    </citation>
    <scope>NUCLEOTIDE SEQUENCE [LARGE SCALE GENOMIC DNA]</scope>
    <source>
        <strain evidence="5">NBRC 101365</strain>
    </source>
</reference>
<proteinExistence type="predicted"/>
<accession>A0ABQ6CEJ7</accession>
<sequence length="302" mass="32253">MASQLILNRRSLLAGAAASLLPSGAQAGPSVPPLIARDYAIDRQSFHTHILKAGPAPDDGDPLNEPPDGTQVLPYRSGSLDLRAWRSKPDGKGGRRPALLFLHGGNGLGTGHWELTWPYLKAGYVVMVPAFRAENGQKGAFSGFYDETDDVLAAGRVLAGQPDVDPSRVFVSGHSVGGTLTLLASLSTKLFRGASSFSGNPSAYAFFKRFPEDIRFDTSDPREFEMRSAVCYATSLKCPVLIQHGTEETRSNEMSELTLSRARAAGLPAAYAPVRGDHFSALPEETMRSLAFFAKLGSGVSG</sequence>
<name>A0ABQ6CEJ7_9HYPH</name>